<feature type="region of interest" description="Disordered" evidence="1">
    <location>
        <begin position="125"/>
        <end position="171"/>
    </location>
</feature>
<evidence type="ECO:0000313" key="2">
    <source>
        <dbReference type="EMBL" id="GIY34415.1"/>
    </source>
</evidence>
<evidence type="ECO:0000313" key="3">
    <source>
        <dbReference type="Proteomes" id="UP001054945"/>
    </source>
</evidence>
<sequence length="171" mass="18491">MLGFLSTFGHYASARNQGSGGFPKRRTIQAIYSRRFRRKGDHIVRSPMCCCSREPSEIERRNFTPGQSSTSPSVLPLRGSSLSSHRDRDVRRCLGGGAPADRQLVNVCRQAEEQGGGAIRNDSELDAETAPAACGLRSSEEDNSLGEGVQTIEEPYGEGTTGVVQGGKLFE</sequence>
<feature type="region of interest" description="Disordered" evidence="1">
    <location>
        <begin position="60"/>
        <end position="95"/>
    </location>
</feature>
<comment type="caution">
    <text evidence="2">The sequence shown here is derived from an EMBL/GenBank/DDBJ whole genome shotgun (WGS) entry which is preliminary data.</text>
</comment>
<dbReference type="EMBL" id="BPLR01009763">
    <property type="protein sequence ID" value="GIY34415.1"/>
    <property type="molecule type" value="Genomic_DNA"/>
</dbReference>
<keyword evidence="3" id="KW-1185">Reference proteome</keyword>
<name>A0AAV4SPL4_CAEEX</name>
<dbReference type="Proteomes" id="UP001054945">
    <property type="component" value="Unassembled WGS sequence"/>
</dbReference>
<dbReference type="AlphaFoldDB" id="A0AAV4SPL4"/>
<reference evidence="2 3" key="1">
    <citation type="submission" date="2021-06" db="EMBL/GenBank/DDBJ databases">
        <title>Caerostris extrusa draft genome.</title>
        <authorList>
            <person name="Kono N."/>
            <person name="Arakawa K."/>
        </authorList>
    </citation>
    <scope>NUCLEOTIDE SEQUENCE [LARGE SCALE GENOMIC DNA]</scope>
</reference>
<evidence type="ECO:0000256" key="1">
    <source>
        <dbReference type="SAM" id="MobiDB-lite"/>
    </source>
</evidence>
<accession>A0AAV4SPL4</accession>
<protein>
    <submittedName>
        <fullName evidence="2">Uncharacterized protein</fullName>
    </submittedName>
</protein>
<feature type="compositionally biased region" description="Polar residues" evidence="1">
    <location>
        <begin position="64"/>
        <end position="73"/>
    </location>
</feature>
<proteinExistence type="predicted"/>
<organism evidence="2 3">
    <name type="scientific">Caerostris extrusa</name>
    <name type="common">Bark spider</name>
    <name type="synonym">Caerostris bankana</name>
    <dbReference type="NCBI Taxonomy" id="172846"/>
    <lineage>
        <taxon>Eukaryota</taxon>
        <taxon>Metazoa</taxon>
        <taxon>Ecdysozoa</taxon>
        <taxon>Arthropoda</taxon>
        <taxon>Chelicerata</taxon>
        <taxon>Arachnida</taxon>
        <taxon>Araneae</taxon>
        <taxon>Araneomorphae</taxon>
        <taxon>Entelegynae</taxon>
        <taxon>Araneoidea</taxon>
        <taxon>Araneidae</taxon>
        <taxon>Caerostris</taxon>
    </lineage>
</organism>
<gene>
    <name evidence="2" type="ORF">CEXT_114841</name>
</gene>